<dbReference type="InterPro" id="IPR055178">
    <property type="entry name" value="RsdA/BaiN/AoA(So)-like_dom"/>
</dbReference>
<gene>
    <name evidence="6" type="ORF">ACFS1K_15015</name>
</gene>
<reference evidence="7" key="1">
    <citation type="journal article" date="2019" name="Int. J. Syst. Evol. Microbiol.">
        <title>The Global Catalogue of Microorganisms (GCM) 10K type strain sequencing project: providing services to taxonomists for standard genome sequencing and annotation.</title>
        <authorList>
            <consortium name="The Broad Institute Genomics Platform"/>
            <consortium name="The Broad Institute Genome Sequencing Center for Infectious Disease"/>
            <person name="Wu L."/>
            <person name="Ma J."/>
        </authorList>
    </citation>
    <scope>NUCLEOTIDE SEQUENCE [LARGE SCALE GENOMIC DNA]</scope>
    <source>
        <strain evidence="7">KCTC 52924</strain>
    </source>
</reference>
<evidence type="ECO:0000313" key="7">
    <source>
        <dbReference type="Proteomes" id="UP001597532"/>
    </source>
</evidence>
<dbReference type="NCBIfam" id="TIGR00275">
    <property type="entry name" value="aminoacetone oxidase family FAD-binding enzyme"/>
    <property type="match status" value="1"/>
</dbReference>
<dbReference type="PANTHER" id="PTHR42887:SF2">
    <property type="entry name" value="OS12G0638800 PROTEIN"/>
    <property type="match status" value="1"/>
</dbReference>
<dbReference type="InterPro" id="IPR004792">
    <property type="entry name" value="BaiN-like"/>
</dbReference>
<proteinExistence type="predicted"/>
<dbReference type="PRINTS" id="PR00411">
    <property type="entry name" value="PNDRDTASEI"/>
</dbReference>
<dbReference type="PANTHER" id="PTHR42887">
    <property type="entry name" value="OS12G0638800 PROTEIN"/>
    <property type="match status" value="1"/>
</dbReference>
<dbReference type="SUPFAM" id="SSF160996">
    <property type="entry name" value="HI0933 insert domain-like"/>
    <property type="match status" value="1"/>
</dbReference>
<feature type="domain" description="RsdA/BaiN/AoA(So)-like insert" evidence="5">
    <location>
        <begin position="192"/>
        <end position="370"/>
    </location>
</feature>
<keyword evidence="7" id="KW-1185">Reference proteome</keyword>
<dbReference type="Gene3D" id="3.50.50.60">
    <property type="entry name" value="FAD/NAD(P)-binding domain"/>
    <property type="match status" value="1"/>
</dbReference>
<protein>
    <submittedName>
        <fullName evidence="6">NAD(P)/FAD-dependent oxidoreductase</fullName>
    </submittedName>
</protein>
<dbReference type="Proteomes" id="UP001597532">
    <property type="component" value="Unassembled WGS sequence"/>
</dbReference>
<dbReference type="RefSeq" id="WP_251806291.1">
    <property type="nucleotide sequence ID" value="NZ_CP166679.1"/>
</dbReference>
<evidence type="ECO:0000259" key="4">
    <source>
        <dbReference type="Pfam" id="PF03486"/>
    </source>
</evidence>
<keyword evidence="3" id="KW-0274">FAD</keyword>
<dbReference type="Gene3D" id="1.10.8.260">
    <property type="entry name" value="HI0933 insert domain-like"/>
    <property type="match status" value="1"/>
</dbReference>
<evidence type="ECO:0000256" key="2">
    <source>
        <dbReference type="ARBA" id="ARBA00022630"/>
    </source>
</evidence>
<dbReference type="SUPFAM" id="SSF51905">
    <property type="entry name" value="FAD/NAD(P)-binding domain"/>
    <property type="match status" value="1"/>
</dbReference>
<evidence type="ECO:0000256" key="1">
    <source>
        <dbReference type="ARBA" id="ARBA00001974"/>
    </source>
</evidence>
<keyword evidence="2" id="KW-0285">Flavoprotein</keyword>
<sequence length="431" mass="47746">MYDVLILGGGAAGFYAAIHIAESDPELKVAIMERGKEVLGKVKVSGGGRCNVTHAEFDPKELVKNYPRGEKELLGPFHSYCSGDTVAFFEERGISLKIEPDGRMFPTSNSSQTIIDCLVNETDRLGVKVFRNSSVTGITKVLEDDREDSAYWSIQTIRNTYRTKKLLVSTGSNPKIWGMLEAMGHTIVPPVPSLFTFNIKDDRISGIPGVSTKARINIVPGQAHIGRFNAALKKYGIQLSDLESEGPLLITHWGMSGPGILRLSAWGALFLNELNYRFPIRVNWLPDYHEGAVLGELQKIKEIEGKKTVLRTKSFDLPKRLWVSLVKASEITETDKWADISKTQLQNLAMQLTDSQFQVTGKSTFKEEFVTAGGIDLKEINFKTYESKLVPNLYFAGEIINVDAITGGFNFQNAWTGAYIAARGIVRNGES</sequence>
<evidence type="ECO:0000313" key="6">
    <source>
        <dbReference type="EMBL" id="MFD2791085.1"/>
    </source>
</evidence>
<dbReference type="Gene3D" id="2.40.30.10">
    <property type="entry name" value="Translation factors"/>
    <property type="match status" value="1"/>
</dbReference>
<organism evidence="6 7">
    <name type="scientific">Arenibacter antarcticus</name>
    <dbReference type="NCBI Taxonomy" id="2040469"/>
    <lineage>
        <taxon>Bacteria</taxon>
        <taxon>Pseudomonadati</taxon>
        <taxon>Bacteroidota</taxon>
        <taxon>Flavobacteriia</taxon>
        <taxon>Flavobacteriales</taxon>
        <taxon>Flavobacteriaceae</taxon>
        <taxon>Arenibacter</taxon>
    </lineage>
</organism>
<dbReference type="InterPro" id="IPR023166">
    <property type="entry name" value="BaiN-like_dom_sf"/>
</dbReference>
<dbReference type="Pfam" id="PF22780">
    <property type="entry name" value="HI0933_like_1st"/>
    <property type="match status" value="1"/>
</dbReference>
<comment type="cofactor">
    <cofactor evidence="1">
        <name>FAD</name>
        <dbReference type="ChEBI" id="CHEBI:57692"/>
    </cofactor>
</comment>
<comment type="caution">
    <text evidence="6">The sequence shown here is derived from an EMBL/GenBank/DDBJ whole genome shotgun (WGS) entry which is preliminary data.</text>
</comment>
<accession>A0ABW5VIH4</accession>
<dbReference type="InterPro" id="IPR057661">
    <property type="entry name" value="RsdA/BaiN/AoA(So)_Rossmann"/>
</dbReference>
<feature type="domain" description="RsdA/BaiN/AoA(So)-like Rossmann fold-like" evidence="4">
    <location>
        <begin position="3"/>
        <end position="423"/>
    </location>
</feature>
<dbReference type="InterPro" id="IPR036188">
    <property type="entry name" value="FAD/NAD-bd_sf"/>
</dbReference>
<dbReference type="Pfam" id="PF03486">
    <property type="entry name" value="HI0933_like"/>
    <property type="match status" value="1"/>
</dbReference>
<name>A0ABW5VIH4_9FLAO</name>
<evidence type="ECO:0000259" key="5">
    <source>
        <dbReference type="Pfam" id="PF22780"/>
    </source>
</evidence>
<evidence type="ECO:0000256" key="3">
    <source>
        <dbReference type="ARBA" id="ARBA00022827"/>
    </source>
</evidence>
<dbReference type="PRINTS" id="PR00368">
    <property type="entry name" value="FADPNR"/>
</dbReference>
<dbReference type="EMBL" id="JBHUOK010000032">
    <property type="protein sequence ID" value="MFD2791085.1"/>
    <property type="molecule type" value="Genomic_DNA"/>
</dbReference>